<proteinExistence type="predicted"/>
<comment type="caution">
    <text evidence="2">The sequence shown here is derived from an EMBL/GenBank/DDBJ whole genome shotgun (WGS) entry which is preliminary data.</text>
</comment>
<dbReference type="Proteomes" id="UP000631670">
    <property type="component" value="Unassembled WGS sequence"/>
</dbReference>
<organism evidence="2 3">
    <name type="scientific">Amycolatopsis lexingtonensis</name>
    <dbReference type="NCBI Taxonomy" id="218822"/>
    <lineage>
        <taxon>Bacteria</taxon>
        <taxon>Bacillati</taxon>
        <taxon>Actinomycetota</taxon>
        <taxon>Actinomycetes</taxon>
        <taxon>Pseudonocardiales</taxon>
        <taxon>Pseudonocardiaceae</taxon>
        <taxon>Amycolatopsis</taxon>
    </lineage>
</organism>
<accession>A0ABR9HZF1</accession>
<dbReference type="EMBL" id="JADBEG010000001">
    <property type="protein sequence ID" value="MBE1496322.1"/>
    <property type="molecule type" value="Genomic_DNA"/>
</dbReference>
<protein>
    <submittedName>
        <fullName evidence="2">Uncharacterized protein</fullName>
    </submittedName>
</protein>
<keyword evidence="3" id="KW-1185">Reference proteome</keyword>
<sequence>MTPPGTSPFAFLWDDPALEPFTTLLRRGWDFNPKFDTNGLLERFTASFTWDTDGFVDALRIKSETDAAAIRMDHADRKVWECNGDALTVLHQLLELPEPSDPHAPLLVTDSAPRPPTP</sequence>
<evidence type="ECO:0000313" key="3">
    <source>
        <dbReference type="Proteomes" id="UP000631670"/>
    </source>
</evidence>
<gene>
    <name evidence="2" type="ORF">H4696_003422</name>
</gene>
<feature type="region of interest" description="Disordered" evidence="1">
    <location>
        <begin position="98"/>
        <end position="118"/>
    </location>
</feature>
<name>A0ABR9HZF1_9PSEU</name>
<dbReference type="RefSeq" id="WP_086864001.1">
    <property type="nucleotide sequence ID" value="NZ_JADBEG010000001.1"/>
</dbReference>
<reference evidence="2 3" key="1">
    <citation type="submission" date="2020-10" db="EMBL/GenBank/DDBJ databases">
        <title>Sequencing the genomes of 1000 actinobacteria strains.</title>
        <authorList>
            <person name="Klenk H.-P."/>
        </authorList>
    </citation>
    <scope>NUCLEOTIDE SEQUENCE [LARGE SCALE GENOMIC DNA]</scope>
    <source>
        <strain evidence="2 3">DSM 44653</strain>
    </source>
</reference>
<evidence type="ECO:0000313" key="2">
    <source>
        <dbReference type="EMBL" id="MBE1496322.1"/>
    </source>
</evidence>
<evidence type="ECO:0000256" key="1">
    <source>
        <dbReference type="SAM" id="MobiDB-lite"/>
    </source>
</evidence>